<organism evidence="1 2">
    <name type="scientific">Nonomuraea insulae</name>
    <dbReference type="NCBI Taxonomy" id="1616787"/>
    <lineage>
        <taxon>Bacteria</taxon>
        <taxon>Bacillati</taxon>
        <taxon>Actinomycetota</taxon>
        <taxon>Actinomycetes</taxon>
        <taxon>Streptosporangiales</taxon>
        <taxon>Streptosporangiaceae</taxon>
        <taxon>Nonomuraea</taxon>
    </lineage>
</organism>
<keyword evidence="2" id="KW-1185">Reference proteome</keyword>
<dbReference type="RefSeq" id="WP_379521751.1">
    <property type="nucleotide sequence ID" value="NZ_JBHSPA010000078.1"/>
</dbReference>
<reference evidence="2" key="1">
    <citation type="journal article" date="2019" name="Int. J. Syst. Evol. Microbiol.">
        <title>The Global Catalogue of Microorganisms (GCM) 10K type strain sequencing project: providing services to taxonomists for standard genome sequencing and annotation.</title>
        <authorList>
            <consortium name="The Broad Institute Genomics Platform"/>
            <consortium name="The Broad Institute Genome Sequencing Center for Infectious Disease"/>
            <person name="Wu L."/>
            <person name="Ma J."/>
        </authorList>
    </citation>
    <scope>NUCLEOTIDE SEQUENCE [LARGE SCALE GENOMIC DNA]</scope>
    <source>
        <strain evidence="2">CCUG 53903</strain>
    </source>
</reference>
<protein>
    <submittedName>
        <fullName evidence="1">DUF5955 family protein</fullName>
    </submittedName>
</protein>
<evidence type="ECO:0000313" key="1">
    <source>
        <dbReference type="EMBL" id="MFC5832295.1"/>
    </source>
</evidence>
<sequence length="112" mass="11916">MTEGTGQGHNYGTIHGQNQIFGGTGNRNIINAQPETNELRTMVAQLDALLARHRAELADPETAQTYLQMLQEEAAATEPKPNRLTALLSSLTASAGGVTAVAEAIAKIKDLF</sequence>
<dbReference type="InterPro" id="IPR045999">
    <property type="entry name" value="DUF5955"/>
</dbReference>
<proteinExistence type="predicted"/>
<name>A0ABW1D2J3_9ACTN</name>
<gene>
    <name evidence="1" type="ORF">ACFPZ3_51315</name>
</gene>
<dbReference type="Pfam" id="PF19380">
    <property type="entry name" value="DUF5955"/>
    <property type="match status" value="1"/>
</dbReference>
<accession>A0ABW1D2J3</accession>
<dbReference type="EMBL" id="JBHSPA010000078">
    <property type="protein sequence ID" value="MFC5832295.1"/>
    <property type="molecule type" value="Genomic_DNA"/>
</dbReference>
<comment type="caution">
    <text evidence="1">The sequence shown here is derived from an EMBL/GenBank/DDBJ whole genome shotgun (WGS) entry which is preliminary data.</text>
</comment>
<dbReference type="Proteomes" id="UP001596058">
    <property type="component" value="Unassembled WGS sequence"/>
</dbReference>
<evidence type="ECO:0000313" key="2">
    <source>
        <dbReference type="Proteomes" id="UP001596058"/>
    </source>
</evidence>